<proteinExistence type="predicted"/>
<gene>
    <name evidence="1" type="ORF">CTEN210_12506</name>
</gene>
<accession>A0AAD3HA50</accession>
<evidence type="ECO:0000313" key="2">
    <source>
        <dbReference type="Proteomes" id="UP001054902"/>
    </source>
</evidence>
<dbReference type="EMBL" id="BLLK01000051">
    <property type="protein sequence ID" value="GFH56030.1"/>
    <property type="molecule type" value="Genomic_DNA"/>
</dbReference>
<sequence length="391" mass="45017">MNSRDTNMATEEYLKKLNKVLPVGDYDEEPTMNGLRAHGIRCLIRKKEPPVIVDPSAPTINVIADSEYCSAFPELNLFEVETLKGSCWDSNICMAYFNDVVKLMGIDIPNSEIHYIWRHQKAEAKIHLGEANIDRAIYDISVQMVLTKMKEGLLRRVFGYDFFSDLIFGDYNETVPTEVNEDLVWKQYEEEKSKVNRSDFDDSRTYDEKVKSLFDNAKRRVMLPTLKSRLLQNVNTMLSREGFVSKQASSDNSNNHFLALPTEIQTKILLYLHEPGSKRDPMECKKIMSLVTFGLASKSCYKIFCKTIHSIKENTDIDEDQGEKLVRFHNFNDLFEGMTIQEIALAFDELVLHGDYCGSFFCVDSDVEICRSYFEKDKLNVASVGEPWWGM</sequence>
<name>A0AAD3HA50_9STRA</name>
<reference evidence="1 2" key="1">
    <citation type="journal article" date="2021" name="Sci. Rep.">
        <title>The genome of the diatom Chaetoceros tenuissimus carries an ancient integrated fragment of an extant virus.</title>
        <authorList>
            <person name="Hongo Y."/>
            <person name="Kimura K."/>
            <person name="Takaki Y."/>
            <person name="Yoshida Y."/>
            <person name="Baba S."/>
            <person name="Kobayashi G."/>
            <person name="Nagasaki K."/>
            <person name="Hano T."/>
            <person name="Tomaru Y."/>
        </authorList>
    </citation>
    <scope>NUCLEOTIDE SEQUENCE [LARGE SCALE GENOMIC DNA]</scope>
    <source>
        <strain evidence="1 2">NIES-3715</strain>
    </source>
</reference>
<organism evidence="1 2">
    <name type="scientific">Chaetoceros tenuissimus</name>
    <dbReference type="NCBI Taxonomy" id="426638"/>
    <lineage>
        <taxon>Eukaryota</taxon>
        <taxon>Sar</taxon>
        <taxon>Stramenopiles</taxon>
        <taxon>Ochrophyta</taxon>
        <taxon>Bacillariophyta</taxon>
        <taxon>Coscinodiscophyceae</taxon>
        <taxon>Chaetocerotophycidae</taxon>
        <taxon>Chaetocerotales</taxon>
        <taxon>Chaetocerotaceae</taxon>
        <taxon>Chaetoceros</taxon>
    </lineage>
</organism>
<keyword evidence="2" id="KW-1185">Reference proteome</keyword>
<protein>
    <submittedName>
        <fullName evidence="1">Uncharacterized protein</fullName>
    </submittedName>
</protein>
<evidence type="ECO:0000313" key="1">
    <source>
        <dbReference type="EMBL" id="GFH56030.1"/>
    </source>
</evidence>
<comment type="caution">
    <text evidence="1">The sequence shown here is derived from an EMBL/GenBank/DDBJ whole genome shotgun (WGS) entry which is preliminary data.</text>
</comment>
<dbReference type="AlphaFoldDB" id="A0AAD3HA50"/>
<dbReference type="Proteomes" id="UP001054902">
    <property type="component" value="Unassembled WGS sequence"/>
</dbReference>